<dbReference type="Gene3D" id="2.130.10.10">
    <property type="entry name" value="YVTN repeat-like/Quinoprotein amine dehydrogenase"/>
    <property type="match status" value="1"/>
</dbReference>
<dbReference type="InterPro" id="IPR001680">
    <property type="entry name" value="WD40_rpt"/>
</dbReference>
<evidence type="ECO:0000256" key="3">
    <source>
        <dbReference type="ARBA" id="ARBA00023235"/>
    </source>
</evidence>
<evidence type="ECO:0000256" key="4">
    <source>
        <dbReference type="SAM" id="MobiDB-lite"/>
    </source>
</evidence>
<name>A0ABY7FV90_MYAAR</name>
<evidence type="ECO:0000259" key="5">
    <source>
        <dbReference type="PROSITE" id="PS50072"/>
    </source>
</evidence>
<dbReference type="EMBL" id="CP111024">
    <property type="protein sequence ID" value="WAR24799.1"/>
    <property type="molecule type" value="Genomic_DNA"/>
</dbReference>
<dbReference type="InterPro" id="IPR015943">
    <property type="entry name" value="WD40/YVTN_repeat-like_dom_sf"/>
</dbReference>
<dbReference type="Pfam" id="PF00160">
    <property type="entry name" value="Pro_isomerase"/>
    <property type="match status" value="1"/>
</dbReference>
<dbReference type="SUPFAM" id="SSF50891">
    <property type="entry name" value="Cyclophilin-like"/>
    <property type="match status" value="1"/>
</dbReference>
<evidence type="ECO:0000256" key="1">
    <source>
        <dbReference type="ARBA" id="ARBA00013194"/>
    </source>
</evidence>
<sequence length="500" mass="56910">MSAKRNLEEDEDDDYIGPMPSEEVSQKKRKVLEFESLYMKNLPSSEAYERSYMHRDVIKFVAVTKTDFVLTASCDGHLKFWRKTEEAGIEFVKHFRCHLDMINMYKLGFSPGCCSWLYNSGDAIPALAITEKESPTIYIYDGRGESTPIHTIEKLHYKPVTVIKYNPVCDLVMSGDLGGMVEVWSGPKGDYKFPKGLEFQYKTDTDLFEFMKVRIFKVRTGKLIKVLDETLQNIIDLQQMKQQLPNMEFGRRLAMEKELDNNPEAYRLGNILFDSTGYFLLYGTMLGVKVVNLHTNRCMKILGKPENPRFLNIALFQGSGKKAKAAPDAETAASDNPLLQTQVLDPILFGAAYKKNRFYLFTRREPFEKAGGDSDRDIFNEKPSKEELISATQMSKDSGEFLRNGTGGESIWGGEFEDEFHQSLRHDRPYTVSMANAGPNTNGSQFFITVVPTPWLDNKHTVFGRVIRGMENVQAIANVKINPKTDKPHDDVKIINITVK</sequence>
<evidence type="ECO:0000313" key="6">
    <source>
        <dbReference type="EMBL" id="WAR24799.1"/>
    </source>
</evidence>
<dbReference type="PROSITE" id="PS50072">
    <property type="entry name" value="CSA_PPIASE_2"/>
    <property type="match status" value="1"/>
</dbReference>
<dbReference type="Gene3D" id="2.40.100.10">
    <property type="entry name" value="Cyclophilin-like"/>
    <property type="match status" value="1"/>
</dbReference>
<organism evidence="6 7">
    <name type="scientific">Mya arenaria</name>
    <name type="common">Soft-shell clam</name>
    <dbReference type="NCBI Taxonomy" id="6604"/>
    <lineage>
        <taxon>Eukaryota</taxon>
        <taxon>Metazoa</taxon>
        <taxon>Spiralia</taxon>
        <taxon>Lophotrochozoa</taxon>
        <taxon>Mollusca</taxon>
        <taxon>Bivalvia</taxon>
        <taxon>Autobranchia</taxon>
        <taxon>Heteroconchia</taxon>
        <taxon>Euheterodonta</taxon>
        <taxon>Imparidentia</taxon>
        <taxon>Neoheterodontei</taxon>
        <taxon>Myida</taxon>
        <taxon>Myoidea</taxon>
        <taxon>Myidae</taxon>
        <taxon>Mya</taxon>
    </lineage>
</organism>
<dbReference type="SMART" id="SM00320">
    <property type="entry name" value="WD40"/>
    <property type="match status" value="2"/>
</dbReference>
<protein>
    <recommendedName>
        <fullName evidence="1">peptidylprolyl isomerase</fullName>
        <ecNumber evidence="1">5.2.1.8</ecNumber>
    </recommendedName>
</protein>
<dbReference type="SUPFAM" id="SSF50978">
    <property type="entry name" value="WD40 repeat-like"/>
    <property type="match status" value="1"/>
</dbReference>
<gene>
    <name evidence="6" type="ORF">MAR_038468</name>
</gene>
<dbReference type="PRINTS" id="PR00153">
    <property type="entry name" value="CSAPPISMRASE"/>
</dbReference>
<feature type="region of interest" description="Disordered" evidence="4">
    <location>
        <begin position="1"/>
        <end position="24"/>
    </location>
</feature>
<evidence type="ECO:0000313" key="7">
    <source>
        <dbReference type="Proteomes" id="UP001164746"/>
    </source>
</evidence>
<proteinExistence type="predicted"/>
<dbReference type="InterPro" id="IPR036322">
    <property type="entry name" value="WD40_repeat_dom_sf"/>
</dbReference>
<accession>A0ABY7FV90</accession>
<dbReference type="PANTHER" id="PTHR45625">
    <property type="entry name" value="PEPTIDYL-PROLYL CIS-TRANS ISOMERASE-RELATED"/>
    <property type="match status" value="1"/>
</dbReference>
<dbReference type="InterPro" id="IPR044666">
    <property type="entry name" value="Cyclophilin_A-like"/>
</dbReference>
<dbReference type="InterPro" id="IPR029000">
    <property type="entry name" value="Cyclophilin-like_dom_sf"/>
</dbReference>
<reference evidence="6" key="1">
    <citation type="submission" date="2022-11" db="EMBL/GenBank/DDBJ databases">
        <title>Centuries of genome instability and evolution in soft-shell clam transmissible cancer (bioRxiv).</title>
        <authorList>
            <person name="Hart S.F.M."/>
            <person name="Yonemitsu M.A."/>
            <person name="Giersch R.M."/>
            <person name="Beal B.F."/>
            <person name="Arriagada G."/>
            <person name="Davis B.W."/>
            <person name="Ostrander E.A."/>
            <person name="Goff S.P."/>
            <person name="Metzger M.J."/>
        </authorList>
    </citation>
    <scope>NUCLEOTIDE SEQUENCE</scope>
    <source>
        <strain evidence="6">MELC-2E11</strain>
        <tissue evidence="6">Siphon/mantle</tissue>
    </source>
</reference>
<evidence type="ECO:0000256" key="2">
    <source>
        <dbReference type="ARBA" id="ARBA00023110"/>
    </source>
</evidence>
<dbReference type="PANTHER" id="PTHR45625:SF4">
    <property type="entry name" value="PEPTIDYLPROLYL ISOMERASE DOMAIN AND WD REPEAT-CONTAINING PROTEIN 1"/>
    <property type="match status" value="1"/>
</dbReference>
<keyword evidence="3" id="KW-0413">Isomerase</keyword>
<dbReference type="Proteomes" id="UP001164746">
    <property type="component" value="Chromosome 13"/>
</dbReference>
<feature type="domain" description="PPIase cyclophilin-type" evidence="5">
    <location>
        <begin position="404"/>
        <end position="499"/>
    </location>
</feature>
<dbReference type="InterPro" id="IPR002130">
    <property type="entry name" value="Cyclophilin-type_PPIase_dom"/>
</dbReference>
<keyword evidence="7" id="KW-1185">Reference proteome</keyword>
<keyword evidence="2" id="KW-0697">Rotamase</keyword>
<dbReference type="EC" id="5.2.1.8" evidence="1"/>